<keyword evidence="3" id="KW-0285">Flavoprotein</keyword>
<dbReference type="PIRSF" id="PIRSF000350">
    <property type="entry name" value="Mercury_reductase_MerA"/>
    <property type="match status" value="1"/>
</dbReference>
<dbReference type="PRINTS" id="PR00411">
    <property type="entry name" value="PNDRDTASEI"/>
</dbReference>
<keyword evidence="4" id="KW-0274">FAD</keyword>
<name>A0ABN2RQ14_9ACTN</name>
<proteinExistence type="inferred from homology"/>
<dbReference type="Gene3D" id="3.50.50.60">
    <property type="entry name" value="FAD/NAD(P)-binding domain"/>
    <property type="match status" value="2"/>
</dbReference>
<dbReference type="InterPro" id="IPR036188">
    <property type="entry name" value="FAD/NAD-bd_sf"/>
</dbReference>
<comment type="caution">
    <text evidence="7">The sequence shown here is derived from an EMBL/GenBank/DDBJ whole genome shotgun (WGS) entry which is preliminary data.</text>
</comment>
<gene>
    <name evidence="7" type="ORF">GCM10009838_35770</name>
</gene>
<dbReference type="Proteomes" id="UP001499854">
    <property type="component" value="Unassembled WGS sequence"/>
</dbReference>
<evidence type="ECO:0000256" key="3">
    <source>
        <dbReference type="ARBA" id="ARBA00022630"/>
    </source>
</evidence>
<accession>A0ABN2RQ14</accession>
<evidence type="ECO:0000256" key="4">
    <source>
        <dbReference type="ARBA" id="ARBA00022827"/>
    </source>
</evidence>
<dbReference type="InterPro" id="IPR023753">
    <property type="entry name" value="FAD/NAD-binding_dom"/>
</dbReference>
<dbReference type="PRINTS" id="PR00368">
    <property type="entry name" value="FADPNR"/>
</dbReference>
<dbReference type="Gene3D" id="3.30.390.30">
    <property type="match status" value="1"/>
</dbReference>
<dbReference type="InterPro" id="IPR004099">
    <property type="entry name" value="Pyr_nucl-diS_OxRdtase_dimer"/>
</dbReference>
<evidence type="ECO:0000313" key="7">
    <source>
        <dbReference type="EMBL" id="GAA1972924.1"/>
    </source>
</evidence>
<dbReference type="InterPro" id="IPR001100">
    <property type="entry name" value="Pyr_nuc-diS_OxRdtase"/>
</dbReference>
<feature type="domain" description="Pyridine nucleotide-disulphide oxidoreductase dimerisation" evidence="5">
    <location>
        <begin position="352"/>
        <end position="459"/>
    </location>
</feature>
<evidence type="ECO:0000259" key="5">
    <source>
        <dbReference type="Pfam" id="PF02852"/>
    </source>
</evidence>
<evidence type="ECO:0000313" key="8">
    <source>
        <dbReference type="Proteomes" id="UP001499854"/>
    </source>
</evidence>
<comment type="similarity">
    <text evidence="2">Belongs to the class-I pyridine nucleotide-disulfide oxidoreductase family.</text>
</comment>
<organism evidence="7 8">
    <name type="scientific">Catenulispora subtropica</name>
    <dbReference type="NCBI Taxonomy" id="450798"/>
    <lineage>
        <taxon>Bacteria</taxon>
        <taxon>Bacillati</taxon>
        <taxon>Actinomycetota</taxon>
        <taxon>Actinomycetes</taxon>
        <taxon>Catenulisporales</taxon>
        <taxon>Catenulisporaceae</taxon>
        <taxon>Catenulispora</taxon>
    </lineage>
</organism>
<keyword evidence="8" id="KW-1185">Reference proteome</keyword>
<dbReference type="Pfam" id="PF07992">
    <property type="entry name" value="Pyr_redox_2"/>
    <property type="match status" value="1"/>
</dbReference>
<dbReference type="NCBIfam" id="NF005883">
    <property type="entry name" value="PRK07845.1"/>
    <property type="match status" value="1"/>
</dbReference>
<protein>
    <submittedName>
        <fullName evidence="7">NAD(P)H-quinone dehydrogenase</fullName>
    </submittedName>
</protein>
<dbReference type="SUPFAM" id="SSF55424">
    <property type="entry name" value="FAD/NAD-linked reductases, dimerisation (C-terminal) domain"/>
    <property type="match status" value="1"/>
</dbReference>
<dbReference type="RefSeq" id="WP_344658164.1">
    <property type="nucleotide sequence ID" value="NZ_BAAAQM010000018.1"/>
</dbReference>
<dbReference type="InterPro" id="IPR016156">
    <property type="entry name" value="FAD/NAD-linked_Rdtase_dimer_sf"/>
</dbReference>
<feature type="domain" description="FAD/NAD(P)-binding" evidence="6">
    <location>
        <begin position="6"/>
        <end position="331"/>
    </location>
</feature>
<dbReference type="Pfam" id="PF02852">
    <property type="entry name" value="Pyr_redox_dim"/>
    <property type="match status" value="1"/>
</dbReference>
<dbReference type="SUPFAM" id="SSF51905">
    <property type="entry name" value="FAD/NAD(P)-binding domain"/>
    <property type="match status" value="1"/>
</dbReference>
<reference evidence="7 8" key="1">
    <citation type="journal article" date="2019" name="Int. J. Syst. Evol. Microbiol.">
        <title>The Global Catalogue of Microorganisms (GCM) 10K type strain sequencing project: providing services to taxonomists for standard genome sequencing and annotation.</title>
        <authorList>
            <consortium name="The Broad Institute Genomics Platform"/>
            <consortium name="The Broad Institute Genome Sequencing Center for Infectious Disease"/>
            <person name="Wu L."/>
            <person name="Ma J."/>
        </authorList>
    </citation>
    <scope>NUCLEOTIDE SEQUENCE [LARGE SCALE GENOMIC DNA]</scope>
    <source>
        <strain evidence="7 8">JCM 16013</strain>
    </source>
</reference>
<evidence type="ECO:0000256" key="1">
    <source>
        <dbReference type="ARBA" id="ARBA00001974"/>
    </source>
</evidence>
<comment type="cofactor">
    <cofactor evidence="1">
        <name>FAD</name>
        <dbReference type="ChEBI" id="CHEBI:57692"/>
    </cofactor>
</comment>
<dbReference type="PANTHER" id="PTHR43014">
    <property type="entry name" value="MERCURIC REDUCTASE"/>
    <property type="match status" value="1"/>
</dbReference>
<evidence type="ECO:0000259" key="6">
    <source>
        <dbReference type="Pfam" id="PF07992"/>
    </source>
</evidence>
<sequence>MDIVTRIVIIGGGPGGYEAALVASRLGADVVLVEAEGVGGASVLTDCVPSKTLIATADVMSSFESADELGIRIGGVSVGGSCVTGVNLDKVNRRVKDLASAQSVDIGESLSKAGVQIIRGRGRLTPDRQVEVDLPDGTVTLYHADVILLATGVRPREVPEAMPDGERILNWKQVYNLKELPPELIVVGSGVTGAEFAGAYQALGSAVTLVSSRDRVLPGEDADAAEVLESVFRRRGMRVLSRSRAASAVRKGDRVVVTLEDGRTVEGSHVLMAVGSLPNTEGLGLEEAGVELTRSGHIEVDRVSRTSAPGVYAAGDVTGVLLLASVAAMQGRIAMYHALGEAVWPINLKRVSSNIFTSPEVATVGQTNVKAQNDSPGFNEYKLALDSNPRAKMLGFKDGFVKLFSRKGSDTVVGGVVVAPRASELIHPITMAVDLHLTVDQVASVFTVYPSLSGSVAEAARRLHADVKDED</sequence>
<dbReference type="EMBL" id="BAAAQM010000018">
    <property type="protein sequence ID" value="GAA1972924.1"/>
    <property type="molecule type" value="Genomic_DNA"/>
</dbReference>
<evidence type="ECO:0000256" key="2">
    <source>
        <dbReference type="ARBA" id="ARBA00007532"/>
    </source>
</evidence>
<dbReference type="PANTHER" id="PTHR43014:SF1">
    <property type="entry name" value="NAD(P)H DEHYDROGENASE (QUINONE)"/>
    <property type="match status" value="1"/>
</dbReference>